<dbReference type="Pfam" id="PF00069">
    <property type="entry name" value="Pkinase"/>
    <property type="match status" value="2"/>
</dbReference>
<evidence type="ECO:0000313" key="8">
    <source>
        <dbReference type="EMBL" id="KAK9822190.1"/>
    </source>
</evidence>
<dbReference type="AlphaFoldDB" id="A0AAW1QLA2"/>
<feature type="region of interest" description="Disordered" evidence="6">
    <location>
        <begin position="205"/>
        <end position="280"/>
    </location>
</feature>
<proteinExistence type="predicted"/>
<dbReference type="SUPFAM" id="SSF56112">
    <property type="entry name" value="Protein kinase-like (PK-like)"/>
    <property type="match status" value="1"/>
</dbReference>
<dbReference type="InterPro" id="IPR017441">
    <property type="entry name" value="Protein_kinase_ATP_BS"/>
</dbReference>
<dbReference type="EMBL" id="JALJOU010000090">
    <property type="protein sequence ID" value="KAK9822190.1"/>
    <property type="molecule type" value="Genomic_DNA"/>
</dbReference>
<keyword evidence="4 5" id="KW-0067">ATP-binding</keyword>
<evidence type="ECO:0000256" key="2">
    <source>
        <dbReference type="ARBA" id="ARBA00022741"/>
    </source>
</evidence>
<keyword evidence="3" id="KW-0418">Kinase</keyword>
<keyword evidence="1" id="KW-0808">Transferase</keyword>
<dbReference type="PROSITE" id="PS00107">
    <property type="entry name" value="PROTEIN_KINASE_ATP"/>
    <property type="match status" value="1"/>
</dbReference>
<dbReference type="Gene3D" id="1.10.510.10">
    <property type="entry name" value="Transferase(Phosphotransferase) domain 1"/>
    <property type="match status" value="1"/>
</dbReference>
<organism evidence="8 9">
    <name type="scientific">Elliptochloris bilobata</name>
    <dbReference type="NCBI Taxonomy" id="381761"/>
    <lineage>
        <taxon>Eukaryota</taxon>
        <taxon>Viridiplantae</taxon>
        <taxon>Chlorophyta</taxon>
        <taxon>core chlorophytes</taxon>
        <taxon>Trebouxiophyceae</taxon>
        <taxon>Trebouxiophyceae incertae sedis</taxon>
        <taxon>Elliptochloris clade</taxon>
        <taxon>Elliptochloris</taxon>
    </lineage>
</organism>
<dbReference type="PROSITE" id="PS00108">
    <property type="entry name" value="PROTEIN_KINASE_ST"/>
    <property type="match status" value="1"/>
</dbReference>
<accession>A0AAW1QLA2</accession>
<dbReference type="InterPro" id="IPR000719">
    <property type="entry name" value="Prot_kinase_dom"/>
</dbReference>
<reference evidence="8 9" key="1">
    <citation type="journal article" date="2024" name="Nat. Commun.">
        <title>Phylogenomics reveals the evolutionary origins of lichenization in chlorophyte algae.</title>
        <authorList>
            <person name="Puginier C."/>
            <person name="Libourel C."/>
            <person name="Otte J."/>
            <person name="Skaloud P."/>
            <person name="Haon M."/>
            <person name="Grisel S."/>
            <person name="Petersen M."/>
            <person name="Berrin J.G."/>
            <person name="Delaux P.M."/>
            <person name="Dal Grande F."/>
            <person name="Keller J."/>
        </authorList>
    </citation>
    <scope>NUCLEOTIDE SEQUENCE [LARGE SCALE GENOMIC DNA]</scope>
    <source>
        <strain evidence="8 9">SAG 245.80</strain>
    </source>
</reference>
<dbReference type="PROSITE" id="PS50011">
    <property type="entry name" value="PROTEIN_KINASE_DOM"/>
    <property type="match status" value="1"/>
</dbReference>
<evidence type="ECO:0000313" key="9">
    <source>
        <dbReference type="Proteomes" id="UP001445335"/>
    </source>
</evidence>
<keyword evidence="2 5" id="KW-0547">Nucleotide-binding</keyword>
<evidence type="ECO:0000256" key="4">
    <source>
        <dbReference type="ARBA" id="ARBA00022840"/>
    </source>
</evidence>
<keyword evidence="9" id="KW-1185">Reference proteome</keyword>
<comment type="caution">
    <text evidence="8">The sequence shown here is derived from an EMBL/GenBank/DDBJ whole genome shotgun (WGS) entry which is preliminary data.</text>
</comment>
<name>A0AAW1QLA2_9CHLO</name>
<evidence type="ECO:0000256" key="5">
    <source>
        <dbReference type="PROSITE-ProRule" id="PRU10141"/>
    </source>
</evidence>
<feature type="domain" description="Protein kinase" evidence="7">
    <location>
        <begin position="29"/>
        <end position="467"/>
    </location>
</feature>
<sequence length="739" mass="79080">MSRAGKVRSSSSPGVYFVDDGEWAVGDRYKLLQLLGRGSFSSVCMALDTVTGEQVALKRIPDVLSSPEQAKRVLREVCILRRLRHPFLINLRDAFTRPSSSGPRKMVNGKLVAMSADIYISMEYGADGDLFNLRGQLQKDEVRLMVWQLLHALKYLHANNVWHRDLKSSNVMLTRAHGHRIVKVGDFGSARSAIDEGYHWAEQDPPERARAAHFSDASQAAREVGHAGPDARPPRTPAVRRSDSWVMDEQARDEAEASAAASPPRAPRRSSEPACSPEHASDLYVRVGADRRMGAGSGAGFRSPLTCTVATPCYRAPEVVMSRGGYTSAIDIWSLGCIFGELLTRVARVGSATTPHLQVAPLFAIHGLPKTPLEGDKYAGGAGSATTRKELAALFAVIGTPSWADVDAVRSASWRSYLQRLPGKAPTLYRRLAASAGEPAVHLLERMLAFDPGRRCSGEEALAHEYFSDLEASDEEIAAEAAACARADSGDVTAGVGRLGLSPAEAASGAALSASKRARTPLAIAAQGLRDALDAVEPPATKRARAAEAGGPLHYYDEPDPARALALLEEEMSAAVPPPDGPAPDADSAARGAGGLEALARLLAVECEAQARQSAAELAALQRRREAEAAAGRPAAPAPDNVLGHWVQRSEASRLTEDTRGRGLDPAEYGRGRLTFVADTWKGHLDPAKHLGPGRHGEWTEVSSGLGPKAGPAWGVAYLMPGMDALDPRADILRKQQRR</sequence>
<dbReference type="GO" id="GO:0004672">
    <property type="term" value="F:protein kinase activity"/>
    <property type="evidence" value="ECO:0007669"/>
    <property type="project" value="InterPro"/>
</dbReference>
<gene>
    <name evidence="8" type="ORF">WJX81_000513</name>
</gene>
<dbReference type="GO" id="GO:0005524">
    <property type="term" value="F:ATP binding"/>
    <property type="evidence" value="ECO:0007669"/>
    <property type="project" value="UniProtKB-UniRule"/>
</dbReference>
<evidence type="ECO:0000259" key="7">
    <source>
        <dbReference type="PROSITE" id="PS50011"/>
    </source>
</evidence>
<evidence type="ECO:0000256" key="6">
    <source>
        <dbReference type="SAM" id="MobiDB-lite"/>
    </source>
</evidence>
<evidence type="ECO:0000256" key="3">
    <source>
        <dbReference type="ARBA" id="ARBA00022777"/>
    </source>
</evidence>
<dbReference type="SMART" id="SM00220">
    <property type="entry name" value="S_TKc"/>
    <property type="match status" value="1"/>
</dbReference>
<dbReference type="Proteomes" id="UP001445335">
    <property type="component" value="Unassembled WGS sequence"/>
</dbReference>
<dbReference type="Gene3D" id="3.30.200.20">
    <property type="entry name" value="Phosphorylase Kinase, domain 1"/>
    <property type="match status" value="1"/>
</dbReference>
<dbReference type="InterPro" id="IPR008271">
    <property type="entry name" value="Ser/Thr_kinase_AS"/>
</dbReference>
<dbReference type="PANTHER" id="PTHR24055">
    <property type="entry name" value="MITOGEN-ACTIVATED PROTEIN KINASE"/>
    <property type="match status" value="1"/>
</dbReference>
<dbReference type="InterPro" id="IPR011009">
    <property type="entry name" value="Kinase-like_dom_sf"/>
</dbReference>
<feature type="binding site" evidence="5">
    <location>
        <position position="58"/>
    </location>
    <ligand>
        <name>ATP</name>
        <dbReference type="ChEBI" id="CHEBI:30616"/>
    </ligand>
</feature>
<evidence type="ECO:0000256" key="1">
    <source>
        <dbReference type="ARBA" id="ARBA00022679"/>
    </source>
</evidence>
<dbReference type="InterPro" id="IPR050117">
    <property type="entry name" value="MAPK"/>
</dbReference>
<protein>
    <recommendedName>
        <fullName evidence="7">Protein kinase domain-containing protein</fullName>
    </recommendedName>
</protein>